<evidence type="ECO:0000313" key="1">
    <source>
        <dbReference type="EMBL" id="GJN01623.1"/>
    </source>
</evidence>
<dbReference type="PANTHER" id="PTHR27006">
    <property type="entry name" value="PROMASTIGOTE SURFACE ANTIGEN PROTEIN PSA"/>
    <property type="match status" value="1"/>
</dbReference>
<dbReference type="Proteomes" id="UP001054889">
    <property type="component" value="Unassembled WGS sequence"/>
</dbReference>
<comment type="caution">
    <text evidence="1">The sequence shown here is derived from an EMBL/GenBank/DDBJ whole genome shotgun (WGS) entry which is preliminary data.</text>
</comment>
<gene>
    <name evidence="1" type="primary">ga18902</name>
    <name evidence="1" type="ORF">PR202_ga18902</name>
</gene>
<evidence type="ECO:0000313" key="2">
    <source>
        <dbReference type="Proteomes" id="UP001054889"/>
    </source>
</evidence>
<accession>A0AAV5CU60</accession>
<dbReference type="SUPFAM" id="SSF56112">
    <property type="entry name" value="Protein kinase-like (PK-like)"/>
    <property type="match status" value="1"/>
</dbReference>
<reference evidence="1" key="1">
    <citation type="journal article" date="2018" name="DNA Res.">
        <title>Multiple hybrid de novo genome assembly of finger millet, an orphan allotetraploid crop.</title>
        <authorList>
            <person name="Hatakeyama M."/>
            <person name="Aluri S."/>
            <person name="Balachadran M.T."/>
            <person name="Sivarajan S.R."/>
            <person name="Patrignani A."/>
            <person name="Gruter S."/>
            <person name="Poveda L."/>
            <person name="Shimizu-Inatsugi R."/>
            <person name="Baeten J."/>
            <person name="Francoijs K.J."/>
            <person name="Nataraja K.N."/>
            <person name="Reddy Y.A.N."/>
            <person name="Phadnis S."/>
            <person name="Ravikumar R.L."/>
            <person name="Schlapbach R."/>
            <person name="Sreeman S.M."/>
            <person name="Shimizu K.K."/>
        </authorList>
    </citation>
    <scope>NUCLEOTIDE SEQUENCE</scope>
</reference>
<protein>
    <submittedName>
        <fullName evidence="1">Uncharacterized protein</fullName>
    </submittedName>
</protein>
<organism evidence="1 2">
    <name type="scientific">Eleusine coracana subsp. coracana</name>
    <dbReference type="NCBI Taxonomy" id="191504"/>
    <lineage>
        <taxon>Eukaryota</taxon>
        <taxon>Viridiplantae</taxon>
        <taxon>Streptophyta</taxon>
        <taxon>Embryophyta</taxon>
        <taxon>Tracheophyta</taxon>
        <taxon>Spermatophyta</taxon>
        <taxon>Magnoliopsida</taxon>
        <taxon>Liliopsida</taxon>
        <taxon>Poales</taxon>
        <taxon>Poaceae</taxon>
        <taxon>PACMAD clade</taxon>
        <taxon>Chloridoideae</taxon>
        <taxon>Cynodonteae</taxon>
        <taxon>Eleusininae</taxon>
        <taxon>Eleusine</taxon>
    </lineage>
</organism>
<dbReference type="InterPro" id="IPR011009">
    <property type="entry name" value="Kinase-like_dom_sf"/>
</dbReference>
<reference evidence="1" key="2">
    <citation type="submission" date="2021-12" db="EMBL/GenBank/DDBJ databases">
        <title>Resequencing data analysis of finger millet.</title>
        <authorList>
            <person name="Hatakeyama M."/>
            <person name="Aluri S."/>
            <person name="Balachadran M.T."/>
            <person name="Sivarajan S.R."/>
            <person name="Poveda L."/>
            <person name="Shimizu-Inatsugi R."/>
            <person name="Schlapbach R."/>
            <person name="Sreeman S.M."/>
            <person name="Shimizu K.K."/>
        </authorList>
    </citation>
    <scope>NUCLEOTIDE SEQUENCE</scope>
</reference>
<proteinExistence type="predicted"/>
<dbReference type="AlphaFoldDB" id="A0AAV5CU60"/>
<keyword evidence="2" id="KW-1185">Reference proteome</keyword>
<dbReference type="Gene3D" id="1.10.510.10">
    <property type="entry name" value="Transferase(Phosphotransferase) domain 1"/>
    <property type="match status" value="1"/>
</dbReference>
<sequence>MRGYLTLKCDVYRFGVVILGILSGQRNRATPTLLSDAWESWNHHKTKDFFDSAVAQPAPELLSKLQRCLQIGLPCVQQLPGYRPSISAVITMLNSSGSDIHLPKRPVLHSRTGTLLCEGADLSTEEVSGTRSFTVYHLT</sequence>
<dbReference type="PANTHER" id="PTHR27006:SF624">
    <property type="entry name" value="PROTEIN KINASE DOMAIN-CONTAINING PROTEIN"/>
    <property type="match status" value="1"/>
</dbReference>
<dbReference type="EMBL" id="BQKI01000009">
    <property type="protein sequence ID" value="GJN01623.1"/>
    <property type="molecule type" value="Genomic_DNA"/>
</dbReference>
<name>A0AAV5CU60_ELECO</name>